<name>A0AAW1P268_9CHLO</name>
<dbReference type="AlphaFoldDB" id="A0AAW1P268"/>
<protein>
    <recommendedName>
        <fullName evidence="3">F-box domain-containing protein</fullName>
    </recommendedName>
</protein>
<evidence type="ECO:0008006" key="3">
    <source>
        <dbReference type="Google" id="ProtNLM"/>
    </source>
</evidence>
<keyword evidence="2" id="KW-1185">Reference proteome</keyword>
<evidence type="ECO:0000313" key="1">
    <source>
        <dbReference type="EMBL" id="KAK9802711.1"/>
    </source>
</evidence>
<proteinExistence type="predicted"/>
<dbReference type="Proteomes" id="UP001465755">
    <property type="component" value="Unassembled WGS sequence"/>
</dbReference>
<dbReference type="EMBL" id="JALJOQ010000069">
    <property type="protein sequence ID" value="KAK9802711.1"/>
    <property type="molecule type" value="Genomic_DNA"/>
</dbReference>
<organism evidence="1 2">
    <name type="scientific">Symbiochloris irregularis</name>
    <dbReference type="NCBI Taxonomy" id="706552"/>
    <lineage>
        <taxon>Eukaryota</taxon>
        <taxon>Viridiplantae</taxon>
        <taxon>Chlorophyta</taxon>
        <taxon>core chlorophytes</taxon>
        <taxon>Trebouxiophyceae</taxon>
        <taxon>Trebouxiales</taxon>
        <taxon>Trebouxiaceae</taxon>
        <taxon>Symbiochloris</taxon>
    </lineage>
</organism>
<reference evidence="1 2" key="1">
    <citation type="journal article" date="2024" name="Nat. Commun.">
        <title>Phylogenomics reveals the evolutionary origins of lichenization in chlorophyte algae.</title>
        <authorList>
            <person name="Puginier C."/>
            <person name="Libourel C."/>
            <person name="Otte J."/>
            <person name="Skaloud P."/>
            <person name="Haon M."/>
            <person name="Grisel S."/>
            <person name="Petersen M."/>
            <person name="Berrin J.G."/>
            <person name="Delaux P.M."/>
            <person name="Dal Grande F."/>
            <person name="Keller J."/>
        </authorList>
    </citation>
    <scope>NUCLEOTIDE SEQUENCE [LARGE SCALE GENOMIC DNA]</scope>
    <source>
        <strain evidence="1 2">SAG 2036</strain>
    </source>
</reference>
<accession>A0AAW1P268</accession>
<evidence type="ECO:0000313" key="2">
    <source>
        <dbReference type="Proteomes" id="UP001465755"/>
    </source>
</evidence>
<sequence length="234" mass="25344">MSALQADSVQSTGLLGLPQDIWKSQIARHLSAKDLVCLESTCLQLRRAPADSADCVGLAEACAQSQLKSLVLDEVVAQRWRGNWKRRLFIECETGCGFCEELACPAGFQFFTRQAADLPADGNTAFELGVVGRSSGIPAHTTLHKGLGSVAWGFRSTATQHSAVWQAVPLRQGYVVEVLARPGCAECIIMDPDNPSQIEHMTTALPLDADVRLAATCWGNTRLRVLHRLAHAAH</sequence>
<comment type="caution">
    <text evidence="1">The sequence shown here is derived from an EMBL/GenBank/DDBJ whole genome shotgun (WGS) entry which is preliminary data.</text>
</comment>
<gene>
    <name evidence="1" type="ORF">WJX73_009837</name>
</gene>